<name>A0ABM1BZ50_LIMPO</name>
<gene>
    <name evidence="13" type="primary">LOC106475275</name>
</gene>
<keyword evidence="4" id="KW-0645">Protease</keyword>
<evidence type="ECO:0000256" key="4">
    <source>
        <dbReference type="ARBA" id="ARBA00022670"/>
    </source>
</evidence>
<keyword evidence="5" id="KW-0479">Metal-binding</keyword>
<dbReference type="Gene3D" id="1.25.50.20">
    <property type="match status" value="1"/>
</dbReference>
<dbReference type="InterPro" id="IPR027268">
    <property type="entry name" value="Peptidase_M4/M1_CTD_sf"/>
</dbReference>
<dbReference type="CDD" id="cd09601">
    <property type="entry name" value="M1_APN-Q_like"/>
    <property type="match status" value="1"/>
</dbReference>
<dbReference type="InterPro" id="IPR045357">
    <property type="entry name" value="Aminopeptidase_N-like_N"/>
</dbReference>
<dbReference type="PANTHER" id="PTHR11533:SF294">
    <property type="entry name" value="THYROTROPIN-RELEASING HORMONE-DEGRADING ECTOENZYME"/>
    <property type="match status" value="1"/>
</dbReference>
<evidence type="ECO:0000256" key="1">
    <source>
        <dbReference type="ARBA" id="ARBA00001947"/>
    </source>
</evidence>
<proteinExistence type="inferred from homology"/>
<evidence type="ECO:0000256" key="5">
    <source>
        <dbReference type="ARBA" id="ARBA00022723"/>
    </source>
</evidence>
<dbReference type="SUPFAM" id="SSF63737">
    <property type="entry name" value="Leukotriene A4 hydrolase N-terminal domain"/>
    <property type="match status" value="1"/>
</dbReference>
<evidence type="ECO:0000256" key="8">
    <source>
        <dbReference type="ARBA" id="ARBA00023049"/>
    </source>
</evidence>
<dbReference type="PANTHER" id="PTHR11533">
    <property type="entry name" value="PROTEASE M1 ZINC METALLOPROTEASE"/>
    <property type="match status" value="1"/>
</dbReference>
<reference evidence="13" key="1">
    <citation type="submission" date="2025-08" db="UniProtKB">
        <authorList>
            <consortium name="RefSeq"/>
        </authorList>
    </citation>
    <scope>IDENTIFICATION</scope>
    <source>
        <tissue evidence="13">Muscle</tissue>
    </source>
</reference>
<protein>
    <submittedName>
        <fullName evidence="13">Aminopeptidase N-like</fullName>
    </submittedName>
</protein>
<dbReference type="InterPro" id="IPR050344">
    <property type="entry name" value="Peptidase_M1_aminopeptidases"/>
</dbReference>
<evidence type="ECO:0000256" key="2">
    <source>
        <dbReference type="ARBA" id="ARBA00004609"/>
    </source>
</evidence>
<dbReference type="InterPro" id="IPR042097">
    <property type="entry name" value="Aminopeptidase_N-like_N_sf"/>
</dbReference>
<dbReference type="InterPro" id="IPR001930">
    <property type="entry name" value="Peptidase_M1"/>
</dbReference>
<feature type="domain" description="Peptidase M1 membrane alanine aminopeptidase" evidence="9">
    <location>
        <begin position="134"/>
        <end position="358"/>
    </location>
</feature>
<dbReference type="PRINTS" id="PR00756">
    <property type="entry name" value="ALADIPTASE"/>
</dbReference>
<comment type="cofactor">
    <cofactor evidence="1">
        <name>Zn(2+)</name>
        <dbReference type="ChEBI" id="CHEBI:29105"/>
    </cofactor>
</comment>
<dbReference type="SUPFAM" id="SSF55486">
    <property type="entry name" value="Metalloproteases ('zincins'), catalytic domain"/>
    <property type="match status" value="1"/>
</dbReference>
<keyword evidence="12" id="KW-1185">Reference proteome</keyword>
<dbReference type="Gene3D" id="1.10.390.10">
    <property type="entry name" value="Neutral Protease Domain 2"/>
    <property type="match status" value="1"/>
</dbReference>
<evidence type="ECO:0000256" key="6">
    <source>
        <dbReference type="ARBA" id="ARBA00022801"/>
    </source>
</evidence>
<evidence type="ECO:0000259" key="10">
    <source>
        <dbReference type="Pfam" id="PF11838"/>
    </source>
</evidence>
<dbReference type="GeneID" id="106475275"/>
<dbReference type="InterPro" id="IPR014782">
    <property type="entry name" value="Peptidase_M1_dom"/>
</dbReference>
<dbReference type="Gene3D" id="2.60.40.1910">
    <property type="match status" value="1"/>
</dbReference>
<dbReference type="Pfam" id="PF01433">
    <property type="entry name" value="Peptidase_M1"/>
    <property type="match status" value="1"/>
</dbReference>
<dbReference type="Gene3D" id="2.60.40.1730">
    <property type="entry name" value="tricorn interacting facor f3 domain"/>
    <property type="match status" value="1"/>
</dbReference>
<comment type="subcellular location">
    <subcellularLocation>
        <location evidence="2">Cell membrane</location>
        <topology evidence="2">Lipid-anchor</topology>
        <topology evidence="2">GPI-anchor</topology>
    </subcellularLocation>
</comment>
<feature type="domain" description="Aminopeptidase N-like N-terminal" evidence="11">
    <location>
        <begin position="31"/>
        <end position="102"/>
    </location>
</feature>
<evidence type="ECO:0000313" key="13">
    <source>
        <dbReference type="RefSeq" id="XP_013791425.2"/>
    </source>
</evidence>
<keyword evidence="6" id="KW-0378">Hydrolase</keyword>
<evidence type="ECO:0000256" key="3">
    <source>
        <dbReference type="ARBA" id="ARBA00010136"/>
    </source>
</evidence>
<keyword evidence="8" id="KW-0482">Metalloprotease</keyword>
<evidence type="ECO:0000259" key="9">
    <source>
        <dbReference type="Pfam" id="PF01433"/>
    </source>
</evidence>
<evidence type="ECO:0000259" key="11">
    <source>
        <dbReference type="Pfam" id="PF17900"/>
    </source>
</evidence>
<feature type="non-terminal residue" evidence="13">
    <location>
        <position position="1"/>
    </location>
</feature>
<dbReference type="InterPro" id="IPR034016">
    <property type="entry name" value="M1_APN-typ"/>
</dbReference>
<sequence>FVLLTYIKFDPWLIINASFTVCALYSDLPYRWLATTQFQATYARRAFPCFDEPKFKATFQITLVRWKNMTSLSNMPINRTVVRGDDWVADVYQTTVRMSTYLLAFIVSDFKSKSNAAGNFRVWARPELTDSLAYSLQLGERVLKHYEGYFNIKYPLPKTDLVAVPDFSAGAMENWGIVIFRERYLSYDKKVSSGRNKQNVARIIAHELAHQWFGNLVTPEWWDDLWLNEGFASYVEYLGTMAVEKDWKMDEQFIVNTLQSVMALDSLKNSHPISVPVNHPDEISEIFDGISYSKGASIIRMMNHFLGEENFRTGLTKYLIDRSYKNAVQDDLWKHLTMVQNVVKEEDRINVKTVMDSWTLQTGYPLLTVTRDYRQGIATITQNRFLLENQGNNSISDTKWEVPVTYTDSKERNWKNTTTRLWLHKTNGKLENLAGPNQWLVVNVQEVGYYRVNYDIQNWKLIINQLVEDHQAIHVINRAQIINDAMNLARVSVVPYELALNTTLYLNNEKEYIPWAAVLSSFSYLNSMLCRSSVYGKWKKYVKTQIDSMYKELGWDEKQEDDLLTQ</sequence>
<keyword evidence="7" id="KW-0862">Zinc</keyword>
<organism evidence="12 13">
    <name type="scientific">Limulus polyphemus</name>
    <name type="common">Atlantic horseshoe crab</name>
    <dbReference type="NCBI Taxonomy" id="6850"/>
    <lineage>
        <taxon>Eukaryota</taxon>
        <taxon>Metazoa</taxon>
        <taxon>Ecdysozoa</taxon>
        <taxon>Arthropoda</taxon>
        <taxon>Chelicerata</taxon>
        <taxon>Merostomata</taxon>
        <taxon>Xiphosura</taxon>
        <taxon>Limulidae</taxon>
        <taxon>Limulus</taxon>
    </lineage>
</organism>
<dbReference type="InterPro" id="IPR024571">
    <property type="entry name" value="ERAP1-like_C_dom"/>
</dbReference>
<feature type="domain" description="ERAP1-like C-terminal" evidence="10">
    <location>
        <begin position="439"/>
        <end position="563"/>
    </location>
</feature>
<dbReference type="RefSeq" id="XP_013791425.2">
    <property type="nucleotide sequence ID" value="XM_013935971.2"/>
</dbReference>
<dbReference type="Proteomes" id="UP000694941">
    <property type="component" value="Unplaced"/>
</dbReference>
<evidence type="ECO:0000313" key="12">
    <source>
        <dbReference type="Proteomes" id="UP000694941"/>
    </source>
</evidence>
<dbReference type="Pfam" id="PF11838">
    <property type="entry name" value="ERAP1_C"/>
    <property type="match status" value="1"/>
</dbReference>
<accession>A0ABM1BZ50</accession>
<dbReference type="Pfam" id="PF17900">
    <property type="entry name" value="Peptidase_M1_N"/>
    <property type="match status" value="1"/>
</dbReference>
<comment type="similarity">
    <text evidence="3">Belongs to the peptidase M1 family.</text>
</comment>
<evidence type="ECO:0000256" key="7">
    <source>
        <dbReference type="ARBA" id="ARBA00022833"/>
    </source>
</evidence>